<proteinExistence type="predicted"/>
<dbReference type="Pfam" id="PF00078">
    <property type="entry name" value="RVT_1"/>
    <property type="match status" value="1"/>
</dbReference>
<evidence type="ECO:0000313" key="2">
    <source>
        <dbReference type="EnsemblPlants" id="cds.evm.model.07.576"/>
    </source>
</evidence>
<reference evidence="2" key="2">
    <citation type="submission" date="2021-03" db="UniProtKB">
        <authorList>
            <consortium name="EnsemblPlants"/>
        </authorList>
    </citation>
    <scope>IDENTIFICATION</scope>
</reference>
<dbReference type="InterPro" id="IPR052343">
    <property type="entry name" value="Retrotransposon-Effector_Assoc"/>
</dbReference>
<evidence type="ECO:0000259" key="1">
    <source>
        <dbReference type="Pfam" id="PF00078"/>
    </source>
</evidence>
<dbReference type="Gramene" id="evm.model.07.576">
    <property type="protein sequence ID" value="cds.evm.model.07.576"/>
    <property type="gene ID" value="evm.TU.07.576"/>
</dbReference>
<accession>A0A803Q5K8</accession>
<dbReference type="EnsemblPlants" id="evm.model.07.576">
    <property type="protein sequence ID" value="cds.evm.model.07.576"/>
    <property type="gene ID" value="evm.TU.07.576"/>
</dbReference>
<dbReference type="Proteomes" id="UP000596661">
    <property type="component" value="Chromosome 7"/>
</dbReference>
<organism evidence="2 3">
    <name type="scientific">Cannabis sativa</name>
    <name type="common">Hemp</name>
    <name type="synonym">Marijuana</name>
    <dbReference type="NCBI Taxonomy" id="3483"/>
    <lineage>
        <taxon>Eukaryota</taxon>
        <taxon>Viridiplantae</taxon>
        <taxon>Streptophyta</taxon>
        <taxon>Embryophyta</taxon>
        <taxon>Tracheophyta</taxon>
        <taxon>Spermatophyta</taxon>
        <taxon>Magnoliopsida</taxon>
        <taxon>eudicotyledons</taxon>
        <taxon>Gunneridae</taxon>
        <taxon>Pentapetalae</taxon>
        <taxon>rosids</taxon>
        <taxon>fabids</taxon>
        <taxon>Rosales</taxon>
        <taxon>Cannabaceae</taxon>
        <taxon>Cannabis</taxon>
    </lineage>
</organism>
<protein>
    <recommendedName>
        <fullName evidence="1">Reverse transcriptase domain-containing protein</fullName>
    </recommendedName>
</protein>
<dbReference type="EMBL" id="UZAU01000639">
    <property type="status" value="NOT_ANNOTATED_CDS"/>
    <property type="molecule type" value="Genomic_DNA"/>
</dbReference>
<evidence type="ECO:0000313" key="3">
    <source>
        <dbReference type="Proteomes" id="UP000596661"/>
    </source>
</evidence>
<dbReference type="AlphaFoldDB" id="A0A803Q5K8"/>
<name>A0A803Q5K8_CANSA</name>
<keyword evidence="3" id="KW-1185">Reference proteome</keyword>
<dbReference type="PANTHER" id="PTHR46890">
    <property type="entry name" value="NON-LTR RETROLELEMENT REVERSE TRANSCRIPTASE-LIKE PROTEIN-RELATED"/>
    <property type="match status" value="1"/>
</dbReference>
<dbReference type="InterPro" id="IPR000477">
    <property type="entry name" value="RT_dom"/>
</dbReference>
<feature type="domain" description="Reverse transcriptase" evidence="1">
    <location>
        <begin position="259"/>
        <end position="377"/>
    </location>
</feature>
<reference evidence="2" key="1">
    <citation type="submission" date="2018-11" db="EMBL/GenBank/DDBJ databases">
        <authorList>
            <person name="Grassa J C."/>
        </authorList>
    </citation>
    <scope>NUCLEOTIDE SEQUENCE [LARGE SCALE GENOMIC DNA]</scope>
</reference>
<dbReference type="PANTHER" id="PTHR46890:SF1">
    <property type="entry name" value="REVERSE TRANSCRIPTASE DOMAIN-CONTAINING PROTEIN"/>
    <property type="match status" value="1"/>
</dbReference>
<sequence length="409" mass="47297">MDFPNAKVTNLPILGSDHSPILLTVWSEARKLSYPFRFLEVWTSSPDSEKVVDRSWRLIFTGNGDKILIKKLANTKKEPIVWNRNSFGFCDTKLWKLKEKLAKIQNATPSPENLEHEASLQLEILEMEFNMERIWKQKSRENWVRKGDKNMNLIHASTVIRRRRNQIVSIEDDGRWLHSREESGEFFMEKFVKVYESQDSKIDSELETLFTEVVTEDENAFLCRRPSSEEIRKSAFIPSRWISECSILAQEVLHCFKSKKGKQGVMAIKTDMSKSYDRLEWSFLLRVLKANGFNEHAYTLIMNCVTSVSYSILLNGTPLSPFNPKRGLRQGDPLSPCLFILWSEVLPKLIIKVESRGDLTGVKVSWNAIPITHVFHADIAIFFCKANFQNVVAFTDCITKYEKMVRSNG</sequence>